<gene>
    <name evidence="1" type="ORF">AG0111_0g12960</name>
</gene>
<accession>A0ACB6F308</accession>
<name>A0ACB6F308_9PLEO</name>
<reference evidence="1 2" key="1">
    <citation type="journal article" date="2019" name="bioRxiv">
        <title>Genomics, evolutionary history and diagnostics of the Alternaria alternata species group including apple and Asian pear pathotypes.</title>
        <authorList>
            <person name="Armitage A.D."/>
            <person name="Cockerton H.M."/>
            <person name="Sreenivasaprasad S."/>
            <person name="Woodhall J.W."/>
            <person name="Lane C.R."/>
            <person name="Harrison R.J."/>
            <person name="Clarkson J.P."/>
        </authorList>
    </citation>
    <scope>NUCLEOTIDE SEQUENCE [LARGE SCALE GENOMIC DNA]</scope>
    <source>
        <strain evidence="1 2">FERA 650</strain>
    </source>
</reference>
<dbReference type="Proteomes" id="UP000293547">
    <property type="component" value="Unassembled WGS sequence"/>
</dbReference>
<dbReference type="EMBL" id="PDWZ02000021">
    <property type="protein sequence ID" value="KAB2098818.1"/>
    <property type="molecule type" value="Genomic_DNA"/>
</dbReference>
<protein>
    <submittedName>
        <fullName evidence="1">Uncharacterized protein</fullName>
    </submittedName>
</protein>
<organism evidence="1 2">
    <name type="scientific">Alternaria gaisen</name>
    <dbReference type="NCBI Taxonomy" id="167740"/>
    <lineage>
        <taxon>Eukaryota</taxon>
        <taxon>Fungi</taxon>
        <taxon>Dikarya</taxon>
        <taxon>Ascomycota</taxon>
        <taxon>Pezizomycotina</taxon>
        <taxon>Dothideomycetes</taxon>
        <taxon>Pleosporomycetidae</taxon>
        <taxon>Pleosporales</taxon>
        <taxon>Pleosporineae</taxon>
        <taxon>Pleosporaceae</taxon>
        <taxon>Alternaria</taxon>
        <taxon>Alternaria sect. Alternaria</taxon>
    </lineage>
</organism>
<sequence length="107" mass="11968">MNDEGLQLTSEEHVDGQQQPEKVARERSGTVQGVGAEIVAKYVTGKQVAITETIDNKQKKKKLYVASIQTNSETKKTEYQLTEKAGDTTDPYKDGKWYPEVKVHVAK</sequence>
<evidence type="ECO:0000313" key="2">
    <source>
        <dbReference type="Proteomes" id="UP000293547"/>
    </source>
</evidence>
<evidence type="ECO:0000313" key="1">
    <source>
        <dbReference type="EMBL" id="KAB2098818.1"/>
    </source>
</evidence>
<proteinExistence type="predicted"/>
<comment type="caution">
    <text evidence="1">The sequence shown here is derived from an EMBL/GenBank/DDBJ whole genome shotgun (WGS) entry which is preliminary data.</text>
</comment>
<keyword evidence="2" id="KW-1185">Reference proteome</keyword>